<dbReference type="GO" id="GO:0070181">
    <property type="term" value="F:small ribosomal subunit rRNA binding"/>
    <property type="evidence" value="ECO:0007669"/>
    <property type="project" value="TreeGrafter"/>
</dbReference>
<dbReference type="PANTHER" id="PTHR33398:SF1">
    <property type="entry name" value="SMALL RIBOSOMAL SUBUNIT PROTEIN BS20C"/>
    <property type="match status" value="1"/>
</dbReference>
<evidence type="ECO:0000313" key="10">
    <source>
        <dbReference type="EMBL" id="BBI01134.1"/>
    </source>
</evidence>
<keyword evidence="3 8" id="KW-0699">rRNA-binding</keyword>
<dbReference type="Gene3D" id="1.20.58.110">
    <property type="entry name" value="Ribosomal protein S20"/>
    <property type="match status" value="1"/>
</dbReference>
<keyword evidence="4 8" id="KW-0694">RNA-binding</keyword>
<keyword evidence="6 8" id="KW-0687">Ribonucleoprotein</keyword>
<feature type="compositionally biased region" description="Basic residues" evidence="9">
    <location>
        <begin position="1"/>
        <end position="19"/>
    </location>
</feature>
<accession>A0A455T9X6</accession>
<proteinExistence type="inferred from homology"/>
<dbReference type="RefSeq" id="WP_158344663.1">
    <property type="nucleotide sequence ID" value="NZ_AP019379.1"/>
</dbReference>
<dbReference type="Pfam" id="PF01649">
    <property type="entry name" value="Ribosomal_S20p"/>
    <property type="match status" value="1"/>
</dbReference>
<dbReference type="GO" id="GO:0003735">
    <property type="term" value="F:structural constituent of ribosome"/>
    <property type="evidence" value="ECO:0007669"/>
    <property type="project" value="InterPro"/>
</dbReference>
<keyword evidence="5 8" id="KW-0689">Ribosomal protein</keyword>
<evidence type="ECO:0000256" key="6">
    <source>
        <dbReference type="ARBA" id="ARBA00023274"/>
    </source>
</evidence>
<dbReference type="GO" id="GO:0015935">
    <property type="term" value="C:small ribosomal subunit"/>
    <property type="evidence" value="ECO:0007669"/>
    <property type="project" value="TreeGrafter"/>
</dbReference>
<evidence type="ECO:0000256" key="9">
    <source>
        <dbReference type="SAM" id="MobiDB-lite"/>
    </source>
</evidence>
<dbReference type="OrthoDB" id="9807974at2"/>
<organism evidence="10 11">
    <name type="scientific">Buchnera aphidicola</name>
    <name type="common">Nipponaphis monzeni</name>
    <dbReference type="NCBI Taxonomy" id="2495405"/>
    <lineage>
        <taxon>Bacteria</taxon>
        <taxon>Pseudomonadati</taxon>
        <taxon>Pseudomonadota</taxon>
        <taxon>Gammaproteobacteria</taxon>
        <taxon>Enterobacterales</taxon>
        <taxon>Erwiniaceae</taxon>
        <taxon>Buchnera</taxon>
    </lineage>
</organism>
<reference evidence="10 11" key="1">
    <citation type="journal article" date="2019" name="Proc. Natl. Acad. Sci. U.S.A.">
        <title>Exaggeration and cooption of innate immunity for social defense.</title>
        <authorList>
            <person name="Kutsukake M."/>
            <person name="Moriyama M."/>
            <person name="Shigenobu S."/>
            <person name="Meng X.-Y."/>
            <person name="Nikoh N."/>
            <person name="Noda C."/>
            <person name="Kobayashi S."/>
            <person name="Fukatsu T."/>
        </authorList>
    </citation>
    <scope>NUCLEOTIDE SEQUENCE [LARGE SCALE GENOMIC DNA]</scope>
    <source>
        <strain evidence="10 11">Nmo</strain>
    </source>
</reference>
<evidence type="ECO:0000256" key="7">
    <source>
        <dbReference type="ARBA" id="ARBA00035136"/>
    </source>
</evidence>
<dbReference type="AlphaFoldDB" id="A0A455T9X6"/>
<dbReference type="InterPro" id="IPR002583">
    <property type="entry name" value="Ribosomal_bS20"/>
</dbReference>
<dbReference type="GO" id="GO:0005829">
    <property type="term" value="C:cytosol"/>
    <property type="evidence" value="ECO:0007669"/>
    <property type="project" value="TreeGrafter"/>
</dbReference>
<comment type="function">
    <text evidence="1 8">Binds directly to 16S ribosomal RNA.</text>
</comment>
<evidence type="ECO:0000256" key="3">
    <source>
        <dbReference type="ARBA" id="ARBA00022730"/>
    </source>
</evidence>
<dbReference type="PANTHER" id="PTHR33398">
    <property type="entry name" value="30S RIBOSOMAL PROTEIN S20"/>
    <property type="match status" value="1"/>
</dbReference>
<dbReference type="EMBL" id="AP019379">
    <property type="protein sequence ID" value="BBI01134.1"/>
    <property type="molecule type" value="Genomic_DNA"/>
</dbReference>
<dbReference type="GO" id="GO:0006412">
    <property type="term" value="P:translation"/>
    <property type="evidence" value="ECO:0007669"/>
    <property type="project" value="UniProtKB-UniRule"/>
</dbReference>
<evidence type="ECO:0000256" key="4">
    <source>
        <dbReference type="ARBA" id="ARBA00022884"/>
    </source>
</evidence>
<name>A0A455T9X6_9GAMM</name>
<gene>
    <name evidence="8 10" type="primary">rpsT</name>
    <name evidence="10" type="ORF">BUCNMO_119</name>
</gene>
<keyword evidence="11" id="KW-1185">Reference proteome</keyword>
<protein>
    <recommendedName>
        <fullName evidence="7 8">Small ribosomal subunit protein bS20</fullName>
    </recommendedName>
</protein>
<evidence type="ECO:0000256" key="1">
    <source>
        <dbReference type="ARBA" id="ARBA00003134"/>
    </source>
</evidence>
<feature type="region of interest" description="Disordered" evidence="9">
    <location>
        <begin position="1"/>
        <end position="25"/>
    </location>
</feature>
<dbReference type="InterPro" id="IPR036510">
    <property type="entry name" value="Ribosomal_bS20_sf"/>
</dbReference>
<evidence type="ECO:0000313" key="11">
    <source>
        <dbReference type="Proteomes" id="UP000317544"/>
    </source>
</evidence>
<comment type="similarity">
    <text evidence="2 8">Belongs to the bacterial ribosomal protein bS20 family.</text>
</comment>
<dbReference type="Proteomes" id="UP000317544">
    <property type="component" value="Chromosome"/>
</dbReference>
<dbReference type="NCBIfam" id="TIGR00029">
    <property type="entry name" value="S20"/>
    <property type="match status" value="1"/>
</dbReference>
<evidence type="ECO:0000256" key="5">
    <source>
        <dbReference type="ARBA" id="ARBA00022980"/>
    </source>
</evidence>
<dbReference type="FunFam" id="1.20.58.110:FF:000001">
    <property type="entry name" value="30S ribosomal protein S20"/>
    <property type="match status" value="1"/>
</dbReference>
<evidence type="ECO:0000256" key="2">
    <source>
        <dbReference type="ARBA" id="ARBA00007634"/>
    </source>
</evidence>
<dbReference type="HAMAP" id="MF_00500">
    <property type="entry name" value="Ribosomal_bS20"/>
    <property type="match status" value="1"/>
</dbReference>
<evidence type="ECO:0000256" key="8">
    <source>
        <dbReference type="HAMAP-Rule" id="MF_00500"/>
    </source>
</evidence>
<dbReference type="SUPFAM" id="SSF46992">
    <property type="entry name" value="Ribosomal protein S20"/>
    <property type="match status" value="1"/>
</dbReference>
<sequence>MANIKSSKKHIKTSKKRKIQNTSKRSTIKTFIKKVRNSINNNNKIEALHFFKIFQSLIDKHITKGLMHKNKGSRYKSSLNTQIMQLK</sequence>